<dbReference type="Gene3D" id="1.20.1530.20">
    <property type="match status" value="1"/>
</dbReference>
<evidence type="ECO:0000313" key="11">
    <source>
        <dbReference type="EMBL" id="UOB21174.1"/>
    </source>
</evidence>
<dbReference type="InterPro" id="IPR006153">
    <property type="entry name" value="Cation/H_exchanger_TM"/>
</dbReference>
<dbReference type="Gene3D" id="3.40.50.720">
    <property type="entry name" value="NAD(P)-binding Rossmann-like Domain"/>
    <property type="match status" value="1"/>
</dbReference>
<reference evidence="11" key="1">
    <citation type="submission" date="2022-03" db="EMBL/GenBank/DDBJ databases">
        <authorList>
            <person name="Vrbovska V."/>
            <person name="Kovarovic V."/>
            <person name="Botka T."/>
            <person name="Pantucek R."/>
        </authorList>
    </citation>
    <scope>NUCLEOTIDE SEQUENCE</scope>
    <source>
        <strain evidence="11">CCM 2609</strain>
    </source>
</reference>
<keyword evidence="6 9" id="KW-1133">Transmembrane helix</keyword>
<evidence type="ECO:0000256" key="3">
    <source>
        <dbReference type="ARBA" id="ARBA00022448"/>
    </source>
</evidence>
<evidence type="ECO:0000313" key="12">
    <source>
        <dbReference type="Proteomes" id="UP000830343"/>
    </source>
</evidence>
<feature type="transmembrane region" description="Helical" evidence="9">
    <location>
        <begin position="59"/>
        <end position="78"/>
    </location>
</feature>
<feature type="transmembrane region" description="Helical" evidence="9">
    <location>
        <begin position="31"/>
        <end position="53"/>
    </location>
</feature>
<evidence type="ECO:0000256" key="2">
    <source>
        <dbReference type="ARBA" id="ARBA00005551"/>
    </source>
</evidence>
<evidence type="ECO:0000256" key="6">
    <source>
        <dbReference type="ARBA" id="ARBA00022989"/>
    </source>
</evidence>
<evidence type="ECO:0000259" key="10">
    <source>
        <dbReference type="PROSITE" id="PS51202"/>
    </source>
</evidence>
<dbReference type="Pfam" id="PF00999">
    <property type="entry name" value="Na_H_Exchanger"/>
    <property type="match status" value="1"/>
</dbReference>
<protein>
    <submittedName>
        <fullName evidence="11">Monovalent cation:proton antiporter family protein</fullName>
    </submittedName>
</protein>
<evidence type="ECO:0000256" key="7">
    <source>
        <dbReference type="ARBA" id="ARBA00023065"/>
    </source>
</evidence>
<feature type="transmembrane region" description="Helical" evidence="9">
    <location>
        <begin position="188"/>
        <end position="205"/>
    </location>
</feature>
<proteinExistence type="inferred from homology"/>
<keyword evidence="8 9" id="KW-0472">Membrane</keyword>
<comment type="similarity">
    <text evidence="2">Belongs to the monovalent cation:proton antiporter 2 (CPA2) transporter (TC 2.A.37) family.</text>
</comment>
<feature type="transmembrane region" description="Helical" evidence="9">
    <location>
        <begin position="160"/>
        <end position="182"/>
    </location>
</feature>
<feature type="transmembrane region" description="Helical" evidence="9">
    <location>
        <begin position="334"/>
        <end position="353"/>
    </location>
</feature>
<evidence type="ECO:0000256" key="8">
    <source>
        <dbReference type="ARBA" id="ARBA00023136"/>
    </source>
</evidence>
<accession>A0ABY3ZXU6</accession>
<dbReference type="SUPFAM" id="SSF116726">
    <property type="entry name" value="TrkA C-terminal domain-like"/>
    <property type="match status" value="1"/>
</dbReference>
<dbReference type="Pfam" id="PF02080">
    <property type="entry name" value="TrkA_C"/>
    <property type="match status" value="1"/>
</dbReference>
<dbReference type="EMBL" id="CP094348">
    <property type="protein sequence ID" value="UOB21174.1"/>
    <property type="molecule type" value="Genomic_DNA"/>
</dbReference>
<name>A0ABY3ZXU6_9STAP</name>
<organism evidence="11 12">
    <name type="scientific">Macrococcus armenti</name>
    <dbReference type="NCBI Taxonomy" id="2875764"/>
    <lineage>
        <taxon>Bacteria</taxon>
        <taxon>Bacillati</taxon>
        <taxon>Bacillota</taxon>
        <taxon>Bacilli</taxon>
        <taxon>Bacillales</taxon>
        <taxon>Staphylococcaceae</taxon>
        <taxon>Macrococcus</taxon>
    </lineage>
</organism>
<dbReference type="PROSITE" id="PS51202">
    <property type="entry name" value="RCK_C"/>
    <property type="match status" value="1"/>
</dbReference>
<comment type="subcellular location">
    <subcellularLocation>
        <location evidence="1">Membrane</location>
        <topology evidence="1">Multi-pass membrane protein</topology>
    </subcellularLocation>
</comment>
<dbReference type="PANTHER" id="PTHR43562">
    <property type="entry name" value="NAPA-TYPE SODIUM/HYDROGEN ANTIPORTER"/>
    <property type="match status" value="1"/>
</dbReference>
<dbReference type="InterPro" id="IPR036291">
    <property type="entry name" value="NAD(P)-bd_dom_sf"/>
</dbReference>
<dbReference type="InterPro" id="IPR006037">
    <property type="entry name" value="RCK_C"/>
</dbReference>
<reference evidence="11" key="2">
    <citation type="submission" date="2022-04" db="EMBL/GenBank/DDBJ databases">
        <title>Antimicrobial genetic elements in methicillin-resistant Macrococcus armenti.</title>
        <authorList>
            <person name="Keller J.E."/>
            <person name="Schwendener S."/>
            <person name="Pantucek R."/>
            <person name="Perreten V."/>
        </authorList>
    </citation>
    <scope>NUCLEOTIDE SEQUENCE</scope>
    <source>
        <strain evidence="11">CCM 2609</strain>
    </source>
</reference>
<dbReference type="SUPFAM" id="SSF51735">
    <property type="entry name" value="NAD(P)-binding Rossmann-fold domains"/>
    <property type="match status" value="1"/>
</dbReference>
<feature type="transmembrane region" description="Helical" evidence="9">
    <location>
        <begin position="276"/>
        <end position="299"/>
    </location>
</feature>
<evidence type="ECO:0000256" key="5">
    <source>
        <dbReference type="ARBA" id="ARBA00022692"/>
    </source>
</evidence>
<dbReference type="RefSeq" id="WP_243366611.1">
    <property type="nucleotide sequence ID" value="NZ_CP094348.1"/>
</dbReference>
<feature type="transmembrane region" description="Helical" evidence="9">
    <location>
        <begin position="128"/>
        <end position="148"/>
    </location>
</feature>
<evidence type="ECO:0000256" key="1">
    <source>
        <dbReference type="ARBA" id="ARBA00004141"/>
    </source>
</evidence>
<dbReference type="Gene3D" id="3.30.70.1450">
    <property type="entry name" value="Regulator of K+ conductance, C-terminal domain"/>
    <property type="match status" value="1"/>
</dbReference>
<keyword evidence="3" id="KW-0813">Transport</keyword>
<keyword evidence="7" id="KW-0406">Ion transport</keyword>
<dbReference type="InterPro" id="IPR036721">
    <property type="entry name" value="RCK_C_sf"/>
</dbReference>
<dbReference type="InterPro" id="IPR003148">
    <property type="entry name" value="RCK_N"/>
</dbReference>
<dbReference type="Pfam" id="PF02254">
    <property type="entry name" value="TrkA_N"/>
    <property type="match status" value="1"/>
</dbReference>
<keyword evidence="5 9" id="KW-0812">Transmembrane</keyword>
<feature type="domain" description="RCK C-terminal" evidence="10">
    <location>
        <begin position="527"/>
        <end position="608"/>
    </location>
</feature>
<evidence type="ECO:0000256" key="4">
    <source>
        <dbReference type="ARBA" id="ARBA00022449"/>
    </source>
</evidence>
<feature type="transmembrane region" description="Helical" evidence="9">
    <location>
        <begin position="6"/>
        <end position="24"/>
    </location>
</feature>
<dbReference type="Proteomes" id="UP000830343">
    <property type="component" value="Chromosome"/>
</dbReference>
<feature type="transmembrane region" description="Helical" evidence="9">
    <location>
        <begin position="226"/>
        <end position="242"/>
    </location>
</feature>
<sequence length="609" mass="67844">MENHGQFVSLVVVVVCAFLTPILLNRLRINFLPVVVAEILMGIIVGKSLFHWVERTEMLDILSTLGFIFLMFLSGLEIDFKAFKSKPGAKKGKEPNPLVLTMSIFAGILALSVLSAYIFKWLGLIDDVLLMIIIISTISLGVVVPTLKEMNLMQTSIGQIILLVAVIADLATILLLTLYGTLNAEGDSPIWLIGILVVFTALFYVMGNRLKKLEFLHKLMKGTTQIGIRAVFALILLLVALAESVGAENILGAFLAGCVVSLLGPDKDMVDKLDSFGYGFFIPIFFIMVGVDLDIPSLFKDPSKLLLIPVLFVVFYLTKAIPLAVLLKWYDRQTVLASTFLLTSTLSLVIASAKIAERLGTIDAATSGTLILAAVITCVIVPIFFKKLFPVAAVEEKVIKIAFIGNNQLSIPVAQSFKSELYVPTLIYRKSNDARKISDINVIELDDYSFEALDEIGLFDFDIVVCSANDESINRSVALMTKEQGVQRVICRVESKKEDDPLIDKDIEIFSEFQSTKTLLKGLIESPNMLNLLSNVETALYEIEMLNTRYHEMRLREFPFRGDIIFVRILRGKDSIIPHGETELHFKDRLIVTGSRQYVDEIKRELELF</sequence>
<evidence type="ECO:0000256" key="9">
    <source>
        <dbReference type="SAM" id="Phobius"/>
    </source>
</evidence>
<gene>
    <name evidence="11" type="ORF">MRZ06_03590</name>
</gene>
<feature type="transmembrane region" description="Helical" evidence="9">
    <location>
        <begin position="305"/>
        <end position="327"/>
    </location>
</feature>
<dbReference type="InterPro" id="IPR038770">
    <property type="entry name" value="Na+/solute_symporter_sf"/>
</dbReference>
<feature type="transmembrane region" description="Helical" evidence="9">
    <location>
        <begin position="98"/>
        <end position="122"/>
    </location>
</feature>
<keyword evidence="4" id="KW-0050">Antiport</keyword>
<feature type="transmembrane region" description="Helical" evidence="9">
    <location>
        <begin position="248"/>
        <end position="264"/>
    </location>
</feature>
<feature type="transmembrane region" description="Helical" evidence="9">
    <location>
        <begin position="365"/>
        <end position="385"/>
    </location>
</feature>
<keyword evidence="12" id="KW-1185">Reference proteome</keyword>
<dbReference type="PANTHER" id="PTHR43562:SF1">
    <property type="entry name" value="NA(+)_H(+) ANTIPORTER YJBQ-RELATED"/>
    <property type="match status" value="1"/>
</dbReference>